<dbReference type="AlphaFoldDB" id="A0A5C5VGS7"/>
<dbReference type="GO" id="GO:0005737">
    <property type="term" value="C:cytoplasm"/>
    <property type="evidence" value="ECO:0007669"/>
    <property type="project" value="GOC"/>
</dbReference>
<dbReference type="GO" id="GO:0016197">
    <property type="term" value="P:endosomal transport"/>
    <property type="evidence" value="ECO:0007669"/>
    <property type="project" value="TreeGrafter"/>
</dbReference>
<dbReference type="NCBIfam" id="TIGR01444">
    <property type="entry name" value="fkbM_fam"/>
    <property type="match status" value="1"/>
</dbReference>
<evidence type="ECO:0000313" key="3">
    <source>
        <dbReference type="Proteomes" id="UP000316714"/>
    </source>
</evidence>
<dbReference type="GO" id="GO:0006888">
    <property type="term" value="P:endoplasmic reticulum to Golgi vesicle-mediated transport"/>
    <property type="evidence" value="ECO:0007669"/>
    <property type="project" value="TreeGrafter"/>
</dbReference>
<dbReference type="PANTHER" id="PTHR34009:SF2">
    <property type="entry name" value="PROTEIN STAR"/>
    <property type="match status" value="1"/>
</dbReference>
<organism evidence="2 3">
    <name type="scientific">Posidoniimonas corsicana</name>
    <dbReference type="NCBI Taxonomy" id="1938618"/>
    <lineage>
        <taxon>Bacteria</taxon>
        <taxon>Pseudomonadati</taxon>
        <taxon>Planctomycetota</taxon>
        <taxon>Planctomycetia</taxon>
        <taxon>Pirellulales</taxon>
        <taxon>Lacipirellulaceae</taxon>
        <taxon>Posidoniimonas</taxon>
    </lineage>
</organism>
<dbReference type="OrthoDB" id="269823at2"/>
<name>A0A5C5VGS7_9BACT</name>
<dbReference type="Pfam" id="PF05050">
    <property type="entry name" value="Methyltransf_21"/>
    <property type="match status" value="1"/>
</dbReference>
<evidence type="ECO:0000313" key="2">
    <source>
        <dbReference type="EMBL" id="TWT36915.1"/>
    </source>
</evidence>
<dbReference type="GO" id="GO:0005886">
    <property type="term" value="C:plasma membrane"/>
    <property type="evidence" value="ECO:0007669"/>
    <property type="project" value="TreeGrafter"/>
</dbReference>
<dbReference type="PANTHER" id="PTHR34009">
    <property type="entry name" value="PROTEIN STAR"/>
    <property type="match status" value="1"/>
</dbReference>
<keyword evidence="3" id="KW-1185">Reference proteome</keyword>
<dbReference type="Proteomes" id="UP000316714">
    <property type="component" value="Unassembled WGS sequence"/>
</dbReference>
<accession>A0A5C5VGS7</accession>
<comment type="caution">
    <text evidence="2">The sequence shown here is derived from an EMBL/GenBank/DDBJ whole genome shotgun (WGS) entry which is preliminary data.</text>
</comment>
<dbReference type="SUPFAM" id="SSF53335">
    <property type="entry name" value="S-adenosyl-L-methionine-dependent methyltransferases"/>
    <property type="match status" value="1"/>
</dbReference>
<evidence type="ECO:0000259" key="1">
    <source>
        <dbReference type="Pfam" id="PF05050"/>
    </source>
</evidence>
<dbReference type="EMBL" id="SIHJ01000001">
    <property type="protein sequence ID" value="TWT36915.1"/>
    <property type="molecule type" value="Genomic_DNA"/>
</dbReference>
<dbReference type="RefSeq" id="WP_146564225.1">
    <property type="nucleotide sequence ID" value="NZ_SIHJ01000001.1"/>
</dbReference>
<dbReference type="Gene3D" id="3.40.50.150">
    <property type="entry name" value="Vaccinia Virus protein VP39"/>
    <property type="match status" value="1"/>
</dbReference>
<dbReference type="InterPro" id="IPR006342">
    <property type="entry name" value="FkbM_mtfrase"/>
</dbReference>
<gene>
    <name evidence="2" type="ORF">KOR34_18600</name>
</gene>
<reference evidence="2 3" key="1">
    <citation type="submission" date="2019-02" db="EMBL/GenBank/DDBJ databases">
        <title>Deep-cultivation of Planctomycetes and their phenomic and genomic characterization uncovers novel biology.</title>
        <authorList>
            <person name="Wiegand S."/>
            <person name="Jogler M."/>
            <person name="Boedeker C."/>
            <person name="Pinto D."/>
            <person name="Vollmers J."/>
            <person name="Rivas-Marin E."/>
            <person name="Kohn T."/>
            <person name="Peeters S.H."/>
            <person name="Heuer A."/>
            <person name="Rast P."/>
            <person name="Oberbeckmann S."/>
            <person name="Bunk B."/>
            <person name="Jeske O."/>
            <person name="Meyerdierks A."/>
            <person name="Storesund J.E."/>
            <person name="Kallscheuer N."/>
            <person name="Luecker S."/>
            <person name="Lage O.M."/>
            <person name="Pohl T."/>
            <person name="Merkel B.J."/>
            <person name="Hornburger P."/>
            <person name="Mueller R.-W."/>
            <person name="Bruemmer F."/>
            <person name="Labrenz M."/>
            <person name="Spormann A.M."/>
            <person name="Op Den Camp H."/>
            <person name="Overmann J."/>
            <person name="Amann R."/>
            <person name="Jetten M.S.M."/>
            <person name="Mascher T."/>
            <person name="Medema M.H."/>
            <person name="Devos D.P."/>
            <person name="Kaster A.-K."/>
            <person name="Ovreas L."/>
            <person name="Rohde M."/>
            <person name="Galperin M.Y."/>
            <person name="Jogler C."/>
        </authorList>
    </citation>
    <scope>NUCLEOTIDE SEQUENCE [LARGE SCALE GENOMIC DNA]</scope>
    <source>
        <strain evidence="2 3">KOR34</strain>
    </source>
</reference>
<feature type="domain" description="Methyltransferase FkbM" evidence="1">
    <location>
        <begin position="73"/>
        <end position="239"/>
    </location>
</feature>
<sequence length="261" mass="29485">MSFLKRVKRHVRPFLPSGKGLQRLQDRLLRKARLRRTRDPLPLIMDSGLAYGSVLPLAISDVLLDKPDFTFLQIGAYDGVAHDDLGDVISRRRLRGVLVEPQPEVFKRLESLYGDSDHLTLVNAAIDRQPGTREFYIPPRDCTQTASFNAEHVMKYGFARHELIVHNVECLTIEGVLERAGVDSIDLLQIDAEGYDHEILKGVDFSRFRPALIRFEHRHVPPAEIDACLARLAGYGYRFFCEANDVIAIQTERPAAAKLAA</sequence>
<dbReference type="InterPro" id="IPR053202">
    <property type="entry name" value="EGF_Rcpt_Signaling_Reg"/>
</dbReference>
<dbReference type="InterPro" id="IPR029063">
    <property type="entry name" value="SAM-dependent_MTases_sf"/>
</dbReference>
<proteinExistence type="predicted"/>
<protein>
    <recommendedName>
        <fullName evidence="1">Methyltransferase FkbM domain-containing protein</fullName>
    </recommendedName>
</protein>